<organism evidence="2 3">
    <name type="scientific">Austropuccinia psidii MF-1</name>
    <dbReference type="NCBI Taxonomy" id="1389203"/>
    <lineage>
        <taxon>Eukaryota</taxon>
        <taxon>Fungi</taxon>
        <taxon>Dikarya</taxon>
        <taxon>Basidiomycota</taxon>
        <taxon>Pucciniomycotina</taxon>
        <taxon>Pucciniomycetes</taxon>
        <taxon>Pucciniales</taxon>
        <taxon>Sphaerophragmiaceae</taxon>
        <taxon>Austropuccinia</taxon>
    </lineage>
</organism>
<sequence>MQVISIPDGVWRGLFGVNDGSCVLLDQNIVCHRQHKESGSSGSIVRAIGQEVPRLQKQVIRGTQCVDSNIPERVVGTKTGNGSHQELGTEERGR</sequence>
<evidence type="ECO:0000313" key="3">
    <source>
        <dbReference type="Proteomes" id="UP000765509"/>
    </source>
</evidence>
<proteinExistence type="predicted"/>
<dbReference type="EMBL" id="AVOT02006811">
    <property type="protein sequence ID" value="MBW0482503.1"/>
    <property type="molecule type" value="Genomic_DNA"/>
</dbReference>
<keyword evidence="3" id="KW-1185">Reference proteome</keyword>
<reference evidence="2" key="1">
    <citation type="submission" date="2021-03" db="EMBL/GenBank/DDBJ databases">
        <title>Draft genome sequence of rust myrtle Austropuccinia psidii MF-1, a brazilian biotype.</title>
        <authorList>
            <person name="Quecine M.C."/>
            <person name="Pachon D.M.R."/>
            <person name="Bonatelli M.L."/>
            <person name="Correr F.H."/>
            <person name="Franceschini L.M."/>
            <person name="Leite T.F."/>
            <person name="Margarido G.R.A."/>
            <person name="Almeida C.A."/>
            <person name="Ferrarezi J.A."/>
            <person name="Labate C.A."/>
        </authorList>
    </citation>
    <scope>NUCLEOTIDE SEQUENCE</scope>
    <source>
        <strain evidence="2">MF-1</strain>
    </source>
</reference>
<evidence type="ECO:0000313" key="2">
    <source>
        <dbReference type="EMBL" id="MBW0482503.1"/>
    </source>
</evidence>
<evidence type="ECO:0000256" key="1">
    <source>
        <dbReference type="SAM" id="MobiDB-lite"/>
    </source>
</evidence>
<protein>
    <submittedName>
        <fullName evidence="2">Uncharacterized protein</fullName>
    </submittedName>
</protein>
<accession>A0A9Q3CGE5</accession>
<dbReference type="AlphaFoldDB" id="A0A9Q3CGE5"/>
<gene>
    <name evidence="2" type="ORF">O181_022218</name>
</gene>
<comment type="caution">
    <text evidence="2">The sequence shown here is derived from an EMBL/GenBank/DDBJ whole genome shotgun (WGS) entry which is preliminary data.</text>
</comment>
<name>A0A9Q3CGE5_9BASI</name>
<dbReference type="Proteomes" id="UP000765509">
    <property type="component" value="Unassembled WGS sequence"/>
</dbReference>
<feature type="region of interest" description="Disordered" evidence="1">
    <location>
        <begin position="71"/>
        <end position="94"/>
    </location>
</feature>